<evidence type="ECO:0000313" key="2">
    <source>
        <dbReference type="EMBL" id="SLN42543.1"/>
    </source>
</evidence>
<keyword evidence="1" id="KW-0472">Membrane</keyword>
<protein>
    <submittedName>
        <fullName evidence="2">Uncharacterized protein</fullName>
    </submittedName>
</protein>
<reference evidence="2 3" key="1">
    <citation type="submission" date="2017-03" db="EMBL/GenBank/DDBJ databases">
        <authorList>
            <person name="Afonso C.L."/>
            <person name="Miller P.J."/>
            <person name="Scott M.A."/>
            <person name="Spackman E."/>
            <person name="Goraichik I."/>
            <person name="Dimitrov K.M."/>
            <person name="Suarez D.L."/>
            <person name="Swayne D.E."/>
        </authorList>
    </citation>
    <scope>NUCLEOTIDE SEQUENCE [LARGE SCALE GENOMIC DNA]</scope>
    <source>
        <strain evidence="2 3">CECT 8625</strain>
    </source>
</reference>
<evidence type="ECO:0000256" key="1">
    <source>
        <dbReference type="SAM" id="Phobius"/>
    </source>
</evidence>
<dbReference type="RefSeq" id="WP_159456749.1">
    <property type="nucleotide sequence ID" value="NZ_FWFK01000003.1"/>
</dbReference>
<name>A0A1X6Z7N6_9RHOB</name>
<evidence type="ECO:0000313" key="3">
    <source>
        <dbReference type="Proteomes" id="UP000193570"/>
    </source>
</evidence>
<dbReference type="EMBL" id="FWFK01000003">
    <property type="protein sequence ID" value="SLN42543.1"/>
    <property type="molecule type" value="Genomic_DNA"/>
</dbReference>
<feature type="transmembrane region" description="Helical" evidence="1">
    <location>
        <begin position="16"/>
        <end position="38"/>
    </location>
</feature>
<gene>
    <name evidence="2" type="ORF">ROJ8625_02079</name>
</gene>
<dbReference type="Proteomes" id="UP000193570">
    <property type="component" value="Unassembled WGS sequence"/>
</dbReference>
<sequence length="48" mass="5508">MLSTVLHGHITADLPGWMMLGGVVSLWIVKALIGVRLWRWVRGLRRVR</sequence>
<keyword evidence="3" id="KW-1185">Reference proteome</keyword>
<keyword evidence="1" id="KW-0812">Transmembrane</keyword>
<accession>A0A1X6Z7N6</accession>
<keyword evidence="1" id="KW-1133">Transmembrane helix</keyword>
<organism evidence="2 3">
    <name type="scientific">Roseivivax jejudonensis</name>
    <dbReference type="NCBI Taxonomy" id="1529041"/>
    <lineage>
        <taxon>Bacteria</taxon>
        <taxon>Pseudomonadati</taxon>
        <taxon>Pseudomonadota</taxon>
        <taxon>Alphaproteobacteria</taxon>
        <taxon>Rhodobacterales</taxon>
        <taxon>Roseobacteraceae</taxon>
        <taxon>Roseivivax</taxon>
    </lineage>
</organism>
<dbReference type="AlphaFoldDB" id="A0A1X6Z7N6"/>
<proteinExistence type="predicted"/>